<evidence type="ECO:0000256" key="1">
    <source>
        <dbReference type="ARBA" id="ARBA00007788"/>
    </source>
</evidence>
<dbReference type="GO" id="GO:0016987">
    <property type="term" value="F:sigma factor activity"/>
    <property type="evidence" value="ECO:0007669"/>
    <property type="project" value="UniProtKB-KW"/>
</dbReference>
<dbReference type="Gene3D" id="1.10.10.10">
    <property type="entry name" value="Winged helix-like DNA-binding domain superfamily/Winged helix DNA-binding domain"/>
    <property type="match status" value="1"/>
</dbReference>
<accession>A0A9D1LBU1</accession>
<dbReference type="InterPro" id="IPR007627">
    <property type="entry name" value="RNA_pol_sigma70_r2"/>
</dbReference>
<dbReference type="PIRSF" id="PIRSF000770">
    <property type="entry name" value="RNA_pol_sigma-SigE/K"/>
    <property type="match status" value="1"/>
</dbReference>
<evidence type="ECO:0000256" key="4">
    <source>
        <dbReference type="ARBA" id="ARBA00023082"/>
    </source>
</evidence>
<dbReference type="InterPro" id="IPR007630">
    <property type="entry name" value="RNA_pol_sigma70_r4"/>
</dbReference>
<dbReference type="PANTHER" id="PTHR30376">
    <property type="entry name" value="SIGMA FACTOR RPOH HEAT SHOCK RELATED"/>
    <property type="match status" value="1"/>
</dbReference>
<evidence type="ECO:0000256" key="5">
    <source>
        <dbReference type="ARBA" id="ARBA00023125"/>
    </source>
</evidence>
<feature type="domain" description="HTH cro/C1-type" evidence="7">
    <location>
        <begin position="198"/>
        <end position="217"/>
    </location>
</feature>
<dbReference type="EMBL" id="DVMU01000205">
    <property type="protein sequence ID" value="HIU34813.1"/>
    <property type="molecule type" value="Genomic_DNA"/>
</dbReference>
<keyword evidence="4" id="KW-0731">Sigma factor</keyword>
<dbReference type="Pfam" id="PF04542">
    <property type="entry name" value="Sigma70_r2"/>
    <property type="match status" value="1"/>
</dbReference>
<keyword evidence="5" id="KW-0238">DNA-binding</keyword>
<dbReference type="InterPro" id="IPR014284">
    <property type="entry name" value="RNA_pol_sigma-70_dom"/>
</dbReference>
<dbReference type="InterPro" id="IPR001387">
    <property type="entry name" value="Cro/C1-type_HTH"/>
</dbReference>
<dbReference type="NCBIfam" id="TIGR02937">
    <property type="entry name" value="sigma70-ECF"/>
    <property type="match status" value="1"/>
</dbReference>
<evidence type="ECO:0000256" key="2">
    <source>
        <dbReference type="ARBA" id="ARBA00022969"/>
    </source>
</evidence>
<comment type="similarity">
    <text evidence="1">Belongs to the sigma-70 factor family.</text>
</comment>
<dbReference type="InterPro" id="IPR036388">
    <property type="entry name" value="WH-like_DNA-bd_sf"/>
</dbReference>
<dbReference type="Pfam" id="PF04545">
    <property type="entry name" value="Sigma70_r4"/>
    <property type="match status" value="1"/>
</dbReference>
<dbReference type="InterPro" id="IPR000943">
    <property type="entry name" value="RNA_pol_sigma70"/>
</dbReference>
<sequence length="234" mass="26378">MFWVEALVWVSQNLWALILHLSGKPSFPKPLKAEEERQLIDRMDRGDSQARDKLIEHNLRLVAHIAKKYQNSGVDADDLVSIGSIGLMKAVNTFRADAGKLTTYASRCIENEILMYLRSNRKNRNTVLLEEPIGADKEGNEICLIDLLGTDPDEVPGQAEISIESDRALLLIRKALDARERQVILLRYGLSDGICHPQHEVAARLGISRSYVSRIEKKALEKLEQALCLPRGDR</sequence>
<reference evidence="8" key="2">
    <citation type="journal article" date="2021" name="PeerJ">
        <title>Extensive microbial diversity within the chicken gut microbiome revealed by metagenomics and culture.</title>
        <authorList>
            <person name="Gilroy R."/>
            <person name="Ravi A."/>
            <person name="Getino M."/>
            <person name="Pursley I."/>
            <person name="Horton D.L."/>
            <person name="Alikhan N.F."/>
            <person name="Baker D."/>
            <person name="Gharbi K."/>
            <person name="Hall N."/>
            <person name="Watson M."/>
            <person name="Adriaenssens E.M."/>
            <person name="Foster-Nyarko E."/>
            <person name="Jarju S."/>
            <person name="Secka A."/>
            <person name="Antonio M."/>
            <person name="Oren A."/>
            <person name="Chaudhuri R.R."/>
            <person name="La Ragione R."/>
            <person name="Hildebrand F."/>
            <person name="Pallen M.J."/>
        </authorList>
    </citation>
    <scope>NUCLEOTIDE SEQUENCE</scope>
    <source>
        <strain evidence="8">ChiHcec3-11533</strain>
    </source>
</reference>
<dbReference type="InterPro" id="IPR013324">
    <property type="entry name" value="RNA_pol_sigma_r3/r4-like"/>
</dbReference>
<dbReference type="NCBIfam" id="NF004471">
    <property type="entry name" value="PRK05803.1"/>
    <property type="match status" value="1"/>
</dbReference>
<dbReference type="SUPFAM" id="SSF88946">
    <property type="entry name" value="Sigma2 domain of RNA polymerase sigma factors"/>
    <property type="match status" value="1"/>
</dbReference>
<dbReference type="InterPro" id="IPR050813">
    <property type="entry name" value="Sigma-70_Factor"/>
</dbReference>
<evidence type="ECO:0000313" key="8">
    <source>
        <dbReference type="EMBL" id="HIU34813.1"/>
    </source>
</evidence>
<evidence type="ECO:0000313" key="9">
    <source>
        <dbReference type="Proteomes" id="UP000824072"/>
    </source>
</evidence>
<proteinExistence type="inferred from homology"/>
<evidence type="ECO:0000256" key="6">
    <source>
        <dbReference type="ARBA" id="ARBA00023163"/>
    </source>
</evidence>
<keyword evidence="6" id="KW-0804">Transcription</keyword>
<reference evidence="8" key="1">
    <citation type="submission" date="2020-10" db="EMBL/GenBank/DDBJ databases">
        <authorList>
            <person name="Gilroy R."/>
        </authorList>
    </citation>
    <scope>NUCLEOTIDE SEQUENCE</scope>
    <source>
        <strain evidence="8">ChiHcec3-11533</strain>
    </source>
</reference>
<protein>
    <submittedName>
        <fullName evidence="8">RNA polymerase sporulation sigma factor SigK</fullName>
    </submittedName>
</protein>
<evidence type="ECO:0000256" key="3">
    <source>
        <dbReference type="ARBA" id="ARBA00023015"/>
    </source>
</evidence>
<evidence type="ECO:0000259" key="7">
    <source>
        <dbReference type="PROSITE" id="PS50943"/>
    </source>
</evidence>
<dbReference type="GO" id="GO:0030435">
    <property type="term" value="P:sporulation resulting in formation of a cellular spore"/>
    <property type="evidence" value="ECO:0007669"/>
    <property type="project" value="UniProtKB-KW"/>
</dbReference>
<dbReference type="PRINTS" id="PR00046">
    <property type="entry name" value="SIGMA70FCT"/>
</dbReference>
<dbReference type="GO" id="GO:0003677">
    <property type="term" value="F:DNA binding"/>
    <property type="evidence" value="ECO:0007669"/>
    <property type="project" value="UniProtKB-KW"/>
</dbReference>
<dbReference type="Proteomes" id="UP000824072">
    <property type="component" value="Unassembled WGS sequence"/>
</dbReference>
<dbReference type="GO" id="GO:0006352">
    <property type="term" value="P:DNA-templated transcription initiation"/>
    <property type="evidence" value="ECO:0007669"/>
    <property type="project" value="InterPro"/>
</dbReference>
<dbReference type="CDD" id="cd06171">
    <property type="entry name" value="Sigma70_r4"/>
    <property type="match status" value="1"/>
</dbReference>
<name>A0A9D1LBU1_9FIRM</name>
<keyword evidence="3" id="KW-0805">Transcription regulation</keyword>
<dbReference type="PROSITE" id="PS50943">
    <property type="entry name" value="HTH_CROC1"/>
    <property type="match status" value="1"/>
</dbReference>
<dbReference type="Gene3D" id="1.20.120.1810">
    <property type="match status" value="1"/>
</dbReference>
<dbReference type="InterPro" id="IPR013325">
    <property type="entry name" value="RNA_pol_sigma_r2"/>
</dbReference>
<organism evidence="8 9">
    <name type="scientific">Candidatus Pullichristensenella excrementigallinarum</name>
    <dbReference type="NCBI Taxonomy" id="2840907"/>
    <lineage>
        <taxon>Bacteria</taxon>
        <taxon>Bacillati</taxon>
        <taxon>Bacillota</taxon>
        <taxon>Clostridia</taxon>
        <taxon>Candidatus Pullichristensenella</taxon>
    </lineage>
</organism>
<keyword evidence="2" id="KW-0749">Sporulation</keyword>
<comment type="caution">
    <text evidence="8">The sequence shown here is derived from an EMBL/GenBank/DDBJ whole genome shotgun (WGS) entry which is preliminary data.</text>
</comment>
<dbReference type="AlphaFoldDB" id="A0A9D1LBU1"/>
<dbReference type="SUPFAM" id="SSF88659">
    <property type="entry name" value="Sigma3 and sigma4 domains of RNA polymerase sigma factors"/>
    <property type="match status" value="1"/>
</dbReference>
<dbReference type="PROSITE" id="PS00715">
    <property type="entry name" value="SIGMA70_1"/>
    <property type="match status" value="1"/>
</dbReference>
<dbReference type="PANTHER" id="PTHR30376:SF3">
    <property type="entry name" value="RNA POLYMERASE SIGMA FACTOR RPOH"/>
    <property type="match status" value="1"/>
</dbReference>
<gene>
    <name evidence="8" type="primary">sigK</name>
    <name evidence="8" type="ORF">IAB02_09635</name>
</gene>